<dbReference type="PROSITE" id="PS50208">
    <property type="entry name" value="CASPASE_P20"/>
    <property type="match status" value="1"/>
</dbReference>
<dbReference type="Pfam" id="PF08238">
    <property type="entry name" value="Sel1"/>
    <property type="match status" value="4"/>
</dbReference>
<dbReference type="InterPro" id="IPR001309">
    <property type="entry name" value="Pept_C14_p20"/>
</dbReference>
<comment type="caution">
    <text evidence="5">The sequence shown here is derived from an EMBL/GenBank/DDBJ whole genome shotgun (WGS) entry which is preliminary data.</text>
</comment>
<evidence type="ECO:0000256" key="2">
    <source>
        <dbReference type="SAM" id="MobiDB-lite"/>
    </source>
</evidence>
<feature type="compositionally biased region" description="Basic and acidic residues" evidence="2">
    <location>
        <begin position="303"/>
        <end position="316"/>
    </location>
</feature>
<dbReference type="GO" id="GO:0006508">
    <property type="term" value="P:proteolysis"/>
    <property type="evidence" value="ECO:0007669"/>
    <property type="project" value="InterPro"/>
</dbReference>
<dbReference type="InterPro" id="IPR006597">
    <property type="entry name" value="Sel1-like"/>
</dbReference>
<organism evidence="5 6">
    <name type="scientific">Candidatus Dechloromonas phosphorivorans</name>
    <dbReference type="NCBI Taxonomy" id="2899244"/>
    <lineage>
        <taxon>Bacteria</taxon>
        <taxon>Pseudomonadati</taxon>
        <taxon>Pseudomonadota</taxon>
        <taxon>Betaproteobacteria</taxon>
        <taxon>Rhodocyclales</taxon>
        <taxon>Azonexaceae</taxon>
        <taxon>Dechloromonas</taxon>
    </lineage>
</organism>
<dbReference type="SUPFAM" id="SSF81901">
    <property type="entry name" value="HCP-like"/>
    <property type="match status" value="1"/>
</dbReference>
<dbReference type="InterPro" id="IPR052039">
    <property type="entry name" value="Caspase-related_regulators"/>
</dbReference>
<dbReference type="AlphaFoldDB" id="A0A935MUT5"/>
<dbReference type="SMART" id="SM00671">
    <property type="entry name" value="SEL1"/>
    <property type="match status" value="4"/>
</dbReference>
<dbReference type="Proteomes" id="UP000739411">
    <property type="component" value="Unassembled WGS sequence"/>
</dbReference>
<name>A0A935MUT5_9RHOO</name>
<reference evidence="5 6" key="1">
    <citation type="submission" date="2020-10" db="EMBL/GenBank/DDBJ databases">
        <title>Connecting structure to function with the recovery of over 1000 high-quality activated sludge metagenome-assembled genomes encoding full-length rRNA genes using long-read sequencing.</title>
        <authorList>
            <person name="Singleton C.M."/>
            <person name="Petriglieri F."/>
            <person name="Kristensen J.M."/>
            <person name="Kirkegaard R.H."/>
            <person name="Michaelsen T.Y."/>
            <person name="Andersen M.H."/>
            <person name="Karst S.M."/>
            <person name="Dueholm M.S."/>
            <person name="Nielsen P.H."/>
            <person name="Albertsen M."/>
        </authorList>
    </citation>
    <scope>NUCLEOTIDE SEQUENCE [LARGE SCALE GENOMIC DNA]</scope>
    <source>
        <strain evidence="5">EsbW_18-Q3-R4-48_BATAC.463</strain>
    </source>
</reference>
<dbReference type="PANTHER" id="PTHR22576:SF37">
    <property type="entry name" value="MUCOSA-ASSOCIATED LYMPHOID TISSUE LYMPHOMA TRANSLOCATION PROTEIN 1"/>
    <property type="match status" value="1"/>
</dbReference>
<comment type="similarity">
    <text evidence="1">Belongs to the peptidase C14A family.</text>
</comment>
<evidence type="ECO:0000313" key="5">
    <source>
        <dbReference type="EMBL" id="MBK7414062.1"/>
    </source>
</evidence>
<evidence type="ECO:0000313" key="6">
    <source>
        <dbReference type="Proteomes" id="UP000739411"/>
    </source>
</evidence>
<dbReference type="InterPro" id="IPR011990">
    <property type="entry name" value="TPR-like_helical_dom_sf"/>
</dbReference>
<dbReference type="SMART" id="SM00115">
    <property type="entry name" value="CASc"/>
    <property type="match status" value="1"/>
</dbReference>
<dbReference type="PANTHER" id="PTHR22576">
    <property type="entry name" value="MUCOSA ASSOCIATED LYMPHOID TISSUE LYMPHOMA TRANSLOCATION PROTEIN 1/PARACASPASE"/>
    <property type="match status" value="1"/>
</dbReference>
<feature type="region of interest" description="Disordered" evidence="2">
    <location>
        <begin position="297"/>
        <end position="328"/>
    </location>
</feature>
<evidence type="ECO:0000256" key="3">
    <source>
        <dbReference type="SAM" id="SignalP"/>
    </source>
</evidence>
<accession>A0A935MUT5</accession>
<dbReference type="InterPro" id="IPR011600">
    <property type="entry name" value="Pept_C14_caspase"/>
</dbReference>
<gene>
    <name evidence="5" type="ORF">IPJ38_02030</name>
</gene>
<dbReference type="GO" id="GO:0004197">
    <property type="term" value="F:cysteine-type endopeptidase activity"/>
    <property type="evidence" value="ECO:0007669"/>
    <property type="project" value="InterPro"/>
</dbReference>
<dbReference type="Gene3D" id="1.25.40.10">
    <property type="entry name" value="Tetratricopeptide repeat domain"/>
    <property type="match status" value="1"/>
</dbReference>
<sequence length="548" mass="57932">MLALTRLGSLLKYQLLLVLSLFAFAAVAQTPATPSYAIPGEPRTALLIGNSNYASSPLVNPVNDARAMKKTLTELGFQVSLLENATLKEMSVAVRQFGDKLRSGGGVGVFYYAGHGMQIKGRNYLIPVAAELMREDEVAYTAMEVGALLDKMESARNRINIVILDACRNNPFTRSGRSATQGLVQMDAPIGTYISFATAPGRIASDGFEGSNDANGLFTRHLLGALRMPGLKVEDVFKQVRVKVMQESDGVQVPWDNSSLTGDFYFNPSPAATTEEAGATENASAAKPVVLASVAASAPAPSQKEHAPLSRGDLEAPAKPVAAPKARSVEPSPALASLARPAVVTAPVPKAVDNSALYEELYRKGQDAAKRGQPAAAVEAFEPAADKGYAPAQYELGLILKTGRKPVEQDLPRARRLLQKAAEQGNPGALYEAAQMADRGLGGDKNCKDAEKWARKAAEKGSLEAAQLAGELNLKGCDGNKNPAEAARWLRKAADKGSRDAAFSLGVLYFTGEGVTKDTGEARIWLEAAAAKGHPSAKSILTASANNI</sequence>
<feature type="compositionally biased region" description="Low complexity" evidence="2">
    <location>
        <begin position="317"/>
        <end position="328"/>
    </location>
</feature>
<dbReference type="SUPFAM" id="SSF52129">
    <property type="entry name" value="Caspase-like"/>
    <property type="match status" value="1"/>
</dbReference>
<dbReference type="PRINTS" id="PR00376">
    <property type="entry name" value="IL1BCENZYME"/>
</dbReference>
<dbReference type="Gene3D" id="3.40.50.1460">
    <property type="match status" value="1"/>
</dbReference>
<dbReference type="EMBL" id="JADJMS010000006">
    <property type="protein sequence ID" value="MBK7414062.1"/>
    <property type="molecule type" value="Genomic_DNA"/>
</dbReference>
<proteinExistence type="inferred from homology"/>
<feature type="signal peptide" evidence="3">
    <location>
        <begin position="1"/>
        <end position="25"/>
    </location>
</feature>
<dbReference type="Pfam" id="PF00656">
    <property type="entry name" value="Peptidase_C14"/>
    <property type="match status" value="1"/>
</dbReference>
<dbReference type="InterPro" id="IPR015917">
    <property type="entry name" value="Pept_C14A"/>
</dbReference>
<evidence type="ECO:0000256" key="1">
    <source>
        <dbReference type="ARBA" id="ARBA00010134"/>
    </source>
</evidence>
<dbReference type="InterPro" id="IPR029030">
    <property type="entry name" value="Caspase-like_dom_sf"/>
</dbReference>
<feature type="domain" description="Caspase family p20" evidence="4">
    <location>
        <begin position="41"/>
        <end position="171"/>
    </location>
</feature>
<evidence type="ECO:0000259" key="4">
    <source>
        <dbReference type="PROSITE" id="PS50208"/>
    </source>
</evidence>
<protein>
    <submittedName>
        <fullName evidence="5">Caspase family protein</fullName>
    </submittedName>
</protein>
<keyword evidence="3" id="KW-0732">Signal</keyword>
<feature type="chain" id="PRO_5037059291" evidence="3">
    <location>
        <begin position="26"/>
        <end position="548"/>
    </location>
</feature>